<organism evidence="2 3">
    <name type="scientific">Teichococcus aerophilus</name>
    <dbReference type="NCBI Taxonomy" id="1224513"/>
    <lineage>
        <taxon>Bacteria</taxon>
        <taxon>Pseudomonadati</taxon>
        <taxon>Pseudomonadota</taxon>
        <taxon>Alphaproteobacteria</taxon>
        <taxon>Acetobacterales</taxon>
        <taxon>Roseomonadaceae</taxon>
        <taxon>Roseomonas</taxon>
    </lineage>
</organism>
<keyword evidence="1" id="KW-1133">Transmembrane helix</keyword>
<feature type="transmembrane region" description="Helical" evidence="1">
    <location>
        <begin position="154"/>
        <end position="174"/>
    </location>
</feature>
<comment type="caution">
    <text evidence="2">The sequence shown here is derived from an EMBL/GenBank/DDBJ whole genome shotgun (WGS) entry which is preliminary data.</text>
</comment>
<evidence type="ECO:0000313" key="2">
    <source>
        <dbReference type="EMBL" id="MBC9209692.1"/>
    </source>
</evidence>
<feature type="transmembrane region" description="Helical" evidence="1">
    <location>
        <begin position="84"/>
        <end position="106"/>
    </location>
</feature>
<keyword evidence="1" id="KW-0472">Membrane</keyword>
<keyword evidence="3" id="KW-1185">Reference proteome</keyword>
<keyword evidence="1" id="KW-0812">Transmembrane</keyword>
<evidence type="ECO:0000256" key="1">
    <source>
        <dbReference type="SAM" id="Phobius"/>
    </source>
</evidence>
<accession>A0ABR7RUK4</accession>
<evidence type="ECO:0000313" key="3">
    <source>
        <dbReference type="Proteomes" id="UP000626026"/>
    </source>
</evidence>
<feature type="transmembrane region" description="Helical" evidence="1">
    <location>
        <begin position="51"/>
        <end position="72"/>
    </location>
</feature>
<reference evidence="2 3" key="1">
    <citation type="journal article" date="2013" name="Int. J. Syst. Evol. Microbiol.">
        <title>Roseomonas aerophila sp. nov., isolated from air.</title>
        <authorList>
            <person name="Kim S.J."/>
            <person name="Weon H.Y."/>
            <person name="Ahn J.H."/>
            <person name="Hong S.B."/>
            <person name="Seok S.J."/>
            <person name="Whang K.S."/>
            <person name="Kwon S.W."/>
        </authorList>
    </citation>
    <scope>NUCLEOTIDE SEQUENCE [LARGE SCALE GENOMIC DNA]</scope>
    <source>
        <strain evidence="2 3">NBRC 108923</strain>
    </source>
</reference>
<protein>
    <submittedName>
        <fullName evidence="2">Uncharacterized protein</fullName>
    </submittedName>
</protein>
<dbReference type="EMBL" id="JACTVA010000066">
    <property type="protein sequence ID" value="MBC9209692.1"/>
    <property type="molecule type" value="Genomic_DNA"/>
</dbReference>
<proteinExistence type="predicted"/>
<gene>
    <name evidence="2" type="ORF">IBL26_22835</name>
</gene>
<feature type="transmembrane region" description="Helical" evidence="1">
    <location>
        <begin position="126"/>
        <end position="147"/>
    </location>
</feature>
<feature type="transmembrane region" description="Helical" evidence="1">
    <location>
        <begin position="194"/>
        <end position="212"/>
    </location>
</feature>
<sequence length="225" mass="23419">MTLLGSLLRVAAGGALLAVILLAVARLGVPPGMRGQAGIPDTLLAIGLDRWRDIALLGAAIALGTSLLNRLLPEDTARALRGGFWTGLIAMVFIQQGATFLLHHLFHALPDQGYSLLPLPGWWHMPQLVALALAGGIAGAVLSLLLLWLPVPDLLAGLAFGTFGLALLAGGVPLPAWPLPPLPLPPLTAENPGWWANLTVNGGWGLGAALLMRPLVLRSDGSEPE</sequence>
<dbReference type="RefSeq" id="WP_187786817.1">
    <property type="nucleotide sequence ID" value="NZ_JACTVA010000066.1"/>
</dbReference>
<name>A0ABR7RUK4_9PROT</name>
<dbReference type="Proteomes" id="UP000626026">
    <property type="component" value="Unassembled WGS sequence"/>
</dbReference>